<organism evidence="3 4">
    <name type="scientific">Hafnia alvei ATCC 51873</name>
    <dbReference type="NCBI Taxonomy" id="1002364"/>
    <lineage>
        <taxon>Bacteria</taxon>
        <taxon>Pseudomonadati</taxon>
        <taxon>Pseudomonadota</taxon>
        <taxon>Gammaproteobacteria</taxon>
        <taxon>Enterobacterales</taxon>
        <taxon>Hafniaceae</taxon>
        <taxon>Hafnia</taxon>
    </lineage>
</organism>
<protein>
    <submittedName>
        <fullName evidence="3">Putative glucosamine-6-phosphate deaminase</fullName>
    </submittedName>
</protein>
<dbReference type="InterPro" id="IPR037171">
    <property type="entry name" value="NagB/RpiA_transferase-like"/>
</dbReference>
<gene>
    <name evidence="3" type="ORF">HMPREF0454_02481</name>
</gene>
<feature type="domain" description="Glucosamine/galactosamine-6-phosphate isomerase" evidence="2">
    <location>
        <begin position="35"/>
        <end position="231"/>
    </location>
</feature>
<dbReference type="PANTHER" id="PTHR11280:SF5">
    <property type="entry name" value="GLUCOSAMINE-6-PHOSPHATE ISOMERASE"/>
    <property type="match status" value="1"/>
</dbReference>
<dbReference type="AlphaFoldDB" id="G9Y7A8"/>
<dbReference type="GO" id="GO:0006043">
    <property type="term" value="P:glucosamine catabolic process"/>
    <property type="evidence" value="ECO:0007669"/>
    <property type="project" value="TreeGrafter"/>
</dbReference>
<evidence type="ECO:0000313" key="4">
    <source>
        <dbReference type="Proteomes" id="UP000005959"/>
    </source>
</evidence>
<dbReference type="PATRIC" id="fig|1002364.3.peg.2230"/>
<evidence type="ECO:0000313" key="3">
    <source>
        <dbReference type="EMBL" id="EHM42117.1"/>
    </source>
</evidence>
<dbReference type="GO" id="GO:0019262">
    <property type="term" value="P:N-acetylneuraminate catabolic process"/>
    <property type="evidence" value="ECO:0007669"/>
    <property type="project" value="TreeGrafter"/>
</dbReference>
<reference evidence="3 4" key="1">
    <citation type="submission" date="2011-08" db="EMBL/GenBank/DDBJ databases">
        <authorList>
            <person name="Weinstock G."/>
            <person name="Sodergren E."/>
            <person name="Clifton S."/>
            <person name="Fulton L."/>
            <person name="Fulton B."/>
            <person name="Courtney L."/>
            <person name="Fronick C."/>
            <person name="Harrison M."/>
            <person name="Strong C."/>
            <person name="Farmer C."/>
            <person name="Delahaunty K."/>
            <person name="Markovic C."/>
            <person name="Hall O."/>
            <person name="Minx P."/>
            <person name="Tomlinson C."/>
            <person name="Mitreva M."/>
            <person name="Hou S."/>
            <person name="Chen J."/>
            <person name="Wollam A."/>
            <person name="Pepin K.H."/>
            <person name="Johnson M."/>
            <person name="Bhonagiri V."/>
            <person name="Zhang X."/>
            <person name="Suruliraj S."/>
            <person name="Warren W."/>
            <person name="Chinwalla A."/>
            <person name="Mardis E.R."/>
            <person name="Wilson R.K."/>
        </authorList>
    </citation>
    <scope>NUCLEOTIDE SEQUENCE [LARGE SCALE GENOMIC DNA]</scope>
    <source>
        <strain evidence="3 4">ATCC 51873</strain>
    </source>
</reference>
<dbReference type="Pfam" id="PF01182">
    <property type="entry name" value="Glucosamine_iso"/>
    <property type="match status" value="1"/>
</dbReference>
<dbReference type="SUPFAM" id="SSF100950">
    <property type="entry name" value="NagB/RpiA/CoA transferase-like"/>
    <property type="match status" value="1"/>
</dbReference>
<dbReference type="GO" id="GO:0042802">
    <property type="term" value="F:identical protein binding"/>
    <property type="evidence" value="ECO:0007669"/>
    <property type="project" value="TreeGrafter"/>
</dbReference>
<dbReference type="Gene3D" id="3.40.50.1360">
    <property type="match status" value="1"/>
</dbReference>
<name>G9Y7A8_HAFAL</name>
<dbReference type="GO" id="GO:0005975">
    <property type="term" value="P:carbohydrate metabolic process"/>
    <property type="evidence" value="ECO:0007669"/>
    <property type="project" value="InterPro"/>
</dbReference>
<comment type="caution">
    <text evidence="3">The sequence shown here is derived from an EMBL/GenBank/DDBJ whole genome shotgun (WGS) entry which is preliminary data.</text>
</comment>
<accession>G9Y7A8</accession>
<proteinExistence type="predicted"/>
<dbReference type="PANTHER" id="PTHR11280">
    <property type="entry name" value="GLUCOSAMINE-6-PHOSPHATE ISOMERASE"/>
    <property type="match status" value="1"/>
</dbReference>
<evidence type="ECO:0000259" key="2">
    <source>
        <dbReference type="Pfam" id="PF01182"/>
    </source>
</evidence>
<dbReference type="EMBL" id="AGCI01000059">
    <property type="protein sequence ID" value="EHM42117.1"/>
    <property type="molecule type" value="Genomic_DNA"/>
</dbReference>
<dbReference type="InterPro" id="IPR006148">
    <property type="entry name" value="Glc/Gal-6P_isomerase"/>
</dbReference>
<dbReference type="GO" id="GO:0004342">
    <property type="term" value="F:glucosamine-6-phosphate deaminase activity"/>
    <property type="evidence" value="ECO:0007669"/>
    <property type="project" value="InterPro"/>
</dbReference>
<dbReference type="GO" id="GO:0005737">
    <property type="term" value="C:cytoplasm"/>
    <property type="evidence" value="ECO:0007669"/>
    <property type="project" value="TreeGrafter"/>
</dbReference>
<evidence type="ECO:0000256" key="1">
    <source>
        <dbReference type="ARBA" id="ARBA00022801"/>
    </source>
</evidence>
<dbReference type="HOGENOM" id="CLU_049611_1_1_6"/>
<dbReference type="Proteomes" id="UP000005959">
    <property type="component" value="Unassembled WGS sequence"/>
</dbReference>
<dbReference type="GO" id="GO:0006046">
    <property type="term" value="P:N-acetylglucosamine catabolic process"/>
    <property type="evidence" value="ECO:0007669"/>
    <property type="project" value="TreeGrafter"/>
</dbReference>
<sequence length="257" mass="28604">MQNKDFIMKLFIVQNYKEMSEVSSKFILSPLLENKNPVISLTTGASPAGLFDILVEAINSTHDVSNAVFLNVDEYVGPRNAVYTVNTFMQKRLYSRLNKLPKYMDMFCADAEDKEAEIKRYTQVLDTYPRDVQLLGLGTNGHIGACEPGTPFDQTAFCAKHKESTIQSTINLYGITRDEAPTEMYTMGFKEIMSAKTVLLIASGSSKAEAVRRMLEEPTSIDCPASYLLNHENFVFVIDADAAALLSPETKLCAQPL</sequence>
<keyword evidence="1" id="KW-0378">Hydrolase</keyword>
<dbReference type="InterPro" id="IPR004547">
    <property type="entry name" value="Glucosamine6P_isomerase"/>
</dbReference>